<evidence type="ECO:0000313" key="2">
    <source>
        <dbReference type="EMBL" id="CAE6997037.1"/>
    </source>
</evidence>
<dbReference type="Proteomes" id="UP000472372">
    <property type="component" value="Chromosome 1"/>
</dbReference>
<dbReference type="AlphaFoldDB" id="A0A6S6VQL5"/>
<proteinExistence type="predicted"/>
<evidence type="ECO:0000313" key="3">
    <source>
        <dbReference type="Proteomes" id="UP000472372"/>
    </source>
</evidence>
<reference evidence="2" key="1">
    <citation type="submission" date="2021-02" db="EMBL/GenBank/DDBJ databases">
        <authorList>
            <person name="Syme A R."/>
            <person name="Syme A R."/>
            <person name="Moolhuijzen P."/>
        </authorList>
    </citation>
    <scope>NUCLEOTIDE SEQUENCE</scope>
    <source>
        <strain evidence="2">W1-1</strain>
    </source>
</reference>
<sequence>MSENDSKTKVVAGKAGWTDHEVIVYLLSAMESANWTIDYNTAPVPEGRNISGCRQKINRIKIALKSEMDALKAGDAIADPASTVANTSPTKKPVTPRKRKVKTDEADADSEATPKKTCGRLKKQLVAPEVDGDNINVKVDPEVSIEDDV</sequence>
<accession>A0A6S6VQL5</accession>
<feature type="region of interest" description="Disordered" evidence="1">
    <location>
        <begin position="81"/>
        <end position="116"/>
    </location>
</feature>
<evidence type="ECO:0000256" key="1">
    <source>
        <dbReference type="SAM" id="MobiDB-lite"/>
    </source>
</evidence>
<dbReference type="EMBL" id="HG992977">
    <property type="protein sequence ID" value="CAE6997037.1"/>
    <property type="molecule type" value="Genomic_DNA"/>
</dbReference>
<organism evidence="2 3">
    <name type="scientific">Pyrenophora teres f. teres</name>
    <dbReference type="NCBI Taxonomy" id="97479"/>
    <lineage>
        <taxon>Eukaryota</taxon>
        <taxon>Fungi</taxon>
        <taxon>Dikarya</taxon>
        <taxon>Ascomycota</taxon>
        <taxon>Pezizomycotina</taxon>
        <taxon>Dothideomycetes</taxon>
        <taxon>Pleosporomycetidae</taxon>
        <taxon>Pleosporales</taxon>
        <taxon>Pleosporineae</taxon>
        <taxon>Pleosporaceae</taxon>
        <taxon>Pyrenophora</taxon>
    </lineage>
</organism>
<gene>
    <name evidence="2" type="ORF">PTTW11_00453</name>
</gene>
<protein>
    <submittedName>
        <fullName evidence="2">Uncharacterized protein</fullName>
    </submittedName>
</protein>
<name>A0A6S6VQL5_9PLEO</name>